<accession>A0A561DVM3</accession>
<organism evidence="1 2">
    <name type="scientific">Rudaeicoccus suwonensis</name>
    <dbReference type="NCBI Taxonomy" id="657409"/>
    <lineage>
        <taxon>Bacteria</taxon>
        <taxon>Bacillati</taxon>
        <taxon>Actinomycetota</taxon>
        <taxon>Actinomycetes</taxon>
        <taxon>Micrococcales</taxon>
        <taxon>Dermacoccaceae</taxon>
        <taxon>Rudaeicoccus</taxon>
    </lineage>
</organism>
<dbReference type="AlphaFoldDB" id="A0A561DVM3"/>
<evidence type="ECO:0000313" key="1">
    <source>
        <dbReference type="EMBL" id="TWE07390.1"/>
    </source>
</evidence>
<dbReference type="RefSeq" id="WP_145230636.1">
    <property type="nucleotide sequence ID" value="NZ_VIVQ01000005.1"/>
</dbReference>
<comment type="caution">
    <text evidence="1">The sequence shown here is derived from an EMBL/GenBank/DDBJ whole genome shotgun (WGS) entry which is preliminary data.</text>
</comment>
<evidence type="ECO:0000313" key="2">
    <source>
        <dbReference type="Proteomes" id="UP000318297"/>
    </source>
</evidence>
<name>A0A561DVM3_9MICO</name>
<dbReference type="OrthoDB" id="4241757at2"/>
<protein>
    <recommendedName>
        <fullName evidence="3">HicA-like toxin of HicAB toxin-antitoxin system</fullName>
    </recommendedName>
</protein>
<reference evidence="1 2" key="1">
    <citation type="submission" date="2019-06" db="EMBL/GenBank/DDBJ databases">
        <title>Sequencing the genomes of 1000 actinobacteria strains.</title>
        <authorList>
            <person name="Klenk H.-P."/>
        </authorList>
    </citation>
    <scope>NUCLEOTIDE SEQUENCE [LARGE SCALE GENOMIC DNA]</scope>
    <source>
        <strain evidence="1 2">DSM 19560</strain>
    </source>
</reference>
<dbReference type="EMBL" id="VIVQ01000005">
    <property type="protein sequence ID" value="TWE07390.1"/>
    <property type="molecule type" value="Genomic_DNA"/>
</dbReference>
<proteinExistence type="predicted"/>
<keyword evidence="2" id="KW-1185">Reference proteome</keyword>
<evidence type="ECO:0008006" key="3">
    <source>
        <dbReference type="Google" id="ProtNLM"/>
    </source>
</evidence>
<dbReference type="Proteomes" id="UP000318297">
    <property type="component" value="Unassembled WGS sequence"/>
</dbReference>
<sequence length="68" mass="7587">MSKKEIRELITDLHGQGFAVRRTRRGHFQVTKNGQVVAVIAGTPSDYRSSRNGLAALRRAGYCHTKFA</sequence>
<gene>
    <name evidence="1" type="ORF">BKA23_3403</name>
</gene>